<protein>
    <recommendedName>
        <fullName evidence="4">RING/U-box superfamily protein</fullName>
    </recommendedName>
</protein>
<evidence type="ECO:0000313" key="2">
    <source>
        <dbReference type="EMBL" id="GFY97567.1"/>
    </source>
</evidence>
<proteinExistence type="predicted"/>
<dbReference type="EMBL" id="BJWL01000012">
    <property type="protein sequence ID" value="GFY97567.1"/>
    <property type="molecule type" value="Genomic_DNA"/>
</dbReference>
<organism evidence="2 3">
    <name type="scientific">Actinidia rufa</name>
    <dbReference type="NCBI Taxonomy" id="165716"/>
    <lineage>
        <taxon>Eukaryota</taxon>
        <taxon>Viridiplantae</taxon>
        <taxon>Streptophyta</taxon>
        <taxon>Embryophyta</taxon>
        <taxon>Tracheophyta</taxon>
        <taxon>Spermatophyta</taxon>
        <taxon>Magnoliopsida</taxon>
        <taxon>eudicotyledons</taxon>
        <taxon>Gunneridae</taxon>
        <taxon>Pentapetalae</taxon>
        <taxon>asterids</taxon>
        <taxon>Ericales</taxon>
        <taxon>Actinidiaceae</taxon>
        <taxon>Actinidia</taxon>
    </lineage>
</organism>
<sequence>MLCPVCHHLGLISSRGVLSGLTPADYVQFYAGRPSCYRDLVSKPMSNIDYWLLAPNFIPQQFGTICENDNFQLSIHLHSHLIPRPSASSHLDYQAHPMANTSQAPDLEGLHCEMHDIAEQIRIMNENNSRLIQYLTANNPPPPPSAPVPEIQRSRRSHDSNDDCQNDRSTGRARDRRRRSLSRQHRQERSPVSLEFWSSRKTPKVKGREVRRRGRVMRTE</sequence>
<evidence type="ECO:0000313" key="3">
    <source>
        <dbReference type="Proteomes" id="UP000585474"/>
    </source>
</evidence>
<dbReference type="AlphaFoldDB" id="A0A7J0FI45"/>
<evidence type="ECO:0000256" key="1">
    <source>
        <dbReference type="SAM" id="MobiDB-lite"/>
    </source>
</evidence>
<feature type="compositionally biased region" description="Basic residues" evidence="1">
    <location>
        <begin position="201"/>
        <end position="220"/>
    </location>
</feature>
<gene>
    <name evidence="2" type="ORF">Acr_12g0001080</name>
</gene>
<keyword evidence="3" id="KW-1185">Reference proteome</keyword>
<feature type="compositionally biased region" description="Basic and acidic residues" evidence="1">
    <location>
        <begin position="157"/>
        <end position="173"/>
    </location>
</feature>
<name>A0A7J0FI45_9ERIC</name>
<comment type="caution">
    <text evidence="2">The sequence shown here is derived from an EMBL/GenBank/DDBJ whole genome shotgun (WGS) entry which is preliminary data.</text>
</comment>
<evidence type="ECO:0008006" key="4">
    <source>
        <dbReference type="Google" id="ProtNLM"/>
    </source>
</evidence>
<feature type="region of interest" description="Disordered" evidence="1">
    <location>
        <begin position="134"/>
        <end position="220"/>
    </location>
</feature>
<reference evidence="2 3" key="1">
    <citation type="submission" date="2019-07" db="EMBL/GenBank/DDBJ databases">
        <title>De Novo Assembly of kiwifruit Actinidia rufa.</title>
        <authorList>
            <person name="Sugita-Konishi S."/>
            <person name="Sato K."/>
            <person name="Mori E."/>
            <person name="Abe Y."/>
            <person name="Kisaki G."/>
            <person name="Hamano K."/>
            <person name="Suezawa K."/>
            <person name="Otani M."/>
            <person name="Fukuda T."/>
            <person name="Manabe T."/>
            <person name="Gomi K."/>
            <person name="Tabuchi M."/>
            <person name="Akimitsu K."/>
            <person name="Kataoka I."/>
        </authorList>
    </citation>
    <scope>NUCLEOTIDE SEQUENCE [LARGE SCALE GENOMIC DNA]</scope>
    <source>
        <strain evidence="3">cv. Fuchu</strain>
    </source>
</reference>
<dbReference type="Proteomes" id="UP000585474">
    <property type="component" value="Unassembled WGS sequence"/>
</dbReference>
<feature type="compositionally biased region" description="Basic residues" evidence="1">
    <location>
        <begin position="174"/>
        <end position="186"/>
    </location>
</feature>
<accession>A0A7J0FI45</accession>